<evidence type="ECO:0000313" key="2">
    <source>
        <dbReference type="EMBL" id="ORL43778.1"/>
    </source>
</evidence>
<proteinExistence type="predicted"/>
<reference evidence="2 3" key="1">
    <citation type="submission" date="2013-04" db="EMBL/GenBank/DDBJ databases">
        <title>Zunongwangia sp. 22II14-10F7 Genome Sequencing.</title>
        <authorList>
            <person name="Lai Q."/>
            <person name="Shao Z."/>
        </authorList>
    </citation>
    <scope>NUCLEOTIDE SEQUENCE [LARGE SCALE GENOMIC DNA]</scope>
    <source>
        <strain evidence="2 3">22II14-10F7</strain>
    </source>
</reference>
<keyword evidence="3" id="KW-1185">Reference proteome</keyword>
<dbReference type="OrthoDB" id="1151239at2"/>
<dbReference type="AlphaFoldDB" id="A0A1Y1SYE5"/>
<organism evidence="2 3">
    <name type="scientific">Zunongwangia atlantica 22II14-10F7</name>
    <dbReference type="NCBI Taxonomy" id="1185767"/>
    <lineage>
        <taxon>Bacteria</taxon>
        <taxon>Pseudomonadati</taxon>
        <taxon>Bacteroidota</taxon>
        <taxon>Flavobacteriia</taxon>
        <taxon>Flavobacteriales</taxon>
        <taxon>Flavobacteriaceae</taxon>
        <taxon>Zunongwangia</taxon>
    </lineage>
</organism>
<gene>
    <name evidence="2" type="ORF">IIF7_19039</name>
</gene>
<dbReference type="InterPro" id="IPR027417">
    <property type="entry name" value="P-loop_NTPase"/>
</dbReference>
<evidence type="ECO:0000313" key="3">
    <source>
        <dbReference type="Proteomes" id="UP000192746"/>
    </source>
</evidence>
<dbReference type="Proteomes" id="UP000192746">
    <property type="component" value="Unassembled WGS sequence"/>
</dbReference>
<sequence length="516" mass="59397">MAKRRGVKGKITLNFAQMVAIMATAKVKFLEWGRGTGKSTIVAYFMLMMVKWLPRATFILVGNTYAQVLSNTLKSTKAALEFFGIYEDIDYVVGSSQGKRMGFKMPYEKPNHWKNIIHFSNGTVFQLVGLDNPNSSNGGRGINSSGIIADEAALLDNEKLSINVKNTNRASKTGIYGEDNPWLLAEIYVSSTPLTKKGKWFIEGEELAKKSPDKYFFHSATAHWNLDNVRSDYFEYMKDSYSSDLIYNAEMLNIRPKEIADGFYPQLTQDHYYTNNDNDYLEGIPLCDLDGNPLTNDDKYFNSKKDADVIRTEPLIVSVDWGANINAMTVHQLQDNTWYVLKEFFVKSPKILDHLFLEEFLPYYMNHGNKTVYFYYDRTGNNRIANSKMTFADQAKKLMEEHGWTCHNMTTGVNPSYINKFRLLNVMLKDDGRKQLPRIRINQTNCPNLIVSMEHAEAYDRGRGLEKDKRPEQRKGVDQEHATHLSDTFDYPIFEKFWGKFIGNDVRREDMPLTTF</sequence>
<dbReference type="STRING" id="1185767.IIF7_19039"/>
<protein>
    <submittedName>
        <fullName evidence="2">Uncharacterized protein</fullName>
    </submittedName>
</protein>
<dbReference type="EMBL" id="ARYN01000025">
    <property type="protein sequence ID" value="ORL43778.1"/>
    <property type="molecule type" value="Genomic_DNA"/>
</dbReference>
<evidence type="ECO:0000256" key="1">
    <source>
        <dbReference type="SAM" id="MobiDB-lite"/>
    </source>
</evidence>
<accession>A0A1Y1SYE5</accession>
<dbReference type="Pfam" id="PF03237">
    <property type="entry name" value="Terminase_6N"/>
    <property type="match status" value="1"/>
</dbReference>
<feature type="region of interest" description="Disordered" evidence="1">
    <location>
        <begin position="461"/>
        <end position="482"/>
    </location>
</feature>
<dbReference type="Gene3D" id="3.40.50.300">
    <property type="entry name" value="P-loop containing nucleotide triphosphate hydrolases"/>
    <property type="match status" value="1"/>
</dbReference>
<comment type="caution">
    <text evidence="2">The sequence shown here is derived from an EMBL/GenBank/DDBJ whole genome shotgun (WGS) entry which is preliminary data.</text>
</comment>
<dbReference type="RefSeq" id="WP_084843272.1">
    <property type="nucleotide sequence ID" value="NZ_ARYN01000025.1"/>
</dbReference>
<dbReference type="Gene3D" id="3.30.420.280">
    <property type="match status" value="1"/>
</dbReference>
<name>A0A1Y1SYE5_9FLAO</name>